<dbReference type="InterPro" id="IPR041966">
    <property type="entry name" value="LOTUS-like"/>
</dbReference>
<name>A0A3A6UC33_9GAMM</name>
<proteinExistence type="predicted"/>
<dbReference type="Pfam" id="PF12872">
    <property type="entry name" value="OST-HTH"/>
    <property type="match status" value="1"/>
</dbReference>
<gene>
    <name evidence="2" type="ORF">D5R81_02135</name>
</gene>
<evidence type="ECO:0000313" key="2">
    <source>
        <dbReference type="EMBL" id="RJY19174.1"/>
    </source>
</evidence>
<dbReference type="OrthoDB" id="571278at2"/>
<protein>
    <recommendedName>
        <fullName evidence="1">HTH OST-type domain-containing protein</fullName>
    </recommendedName>
</protein>
<evidence type="ECO:0000313" key="3">
    <source>
        <dbReference type="Proteomes" id="UP000273022"/>
    </source>
</evidence>
<reference evidence="2 3" key="1">
    <citation type="submission" date="2018-09" db="EMBL/GenBank/DDBJ databases">
        <title>Phylogeny of the Shewanellaceae, and recommendation for two new genera, Pseudoshewanella and Parashewanella.</title>
        <authorList>
            <person name="Wang G."/>
        </authorList>
    </citation>
    <scope>NUCLEOTIDE SEQUENCE [LARGE SCALE GENOMIC DNA]</scope>
    <source>
        <strain evidence="2 3">KCTC 22492</strain>
    </source>
</reference>
<evidence type="ECO:0000259" key="1">
    <source>
        <dbReference type="Pfam" id="PF12872"/>
    </source>
</evidence>
<dbReference type="Gene3D" id="3.30.420.610">
    <property type="entry name" value="LOTUS domain-like"/>
    <property type="match status" value="1"/>
</dbReference>
<organism evidence="2 3">
    <name type="scientific">Parashewanella spongiae</name>
    <dbReference type="NCBI Taxonomy" id="342950"/>
    <lineage>
        <taxon>Bacteria</taxon>
        <taxon>Pseudomonadati</taxon>
        <taxon>Pseudomonadota</taxon>
        <taxon>Gammaproteobacteria</taxon>
        <taxon>Alteromonadales</taxon>
        <taxon>Shewanellaceae</taxon>
        <taxon>Parashewanella</taxon>
    </lineage>
</organism>
<dbReference type="Proteomes" id="UP000273022">
    <property type="component" value="Unassembled WGS sequence"/>
</dbReference>
<dbReference type="AlphaFoldDB" id="A0A3A6UC33"/>
<feature type="domain" description="HTH OST-type" evidence="1">
    <location>
        <begin position="26"/>
        <end position="93"/>
    </location>
</feature>
<dbReference type="CDD" id="cd10146">
    <property type="entry name" value="LabA_like_C"/>
    <property type="match status" value="1"/>
</dbReference>
<keyword evidence="3" id="KW-1185">Reference proteome</keyword>
<dbReference type="EMBL" id="QYYH01000007">
    <property type="protein sequence ID" value="RJY19174.1"/>
    <property type="molecule type" value="Genomic_DNA"/>
</dbReference>
<sequence length="114" mass="12970">MLLSIRLPTVYRNIAKSVRKLWFLRSSKIIHLLCDISEQSIENNGWVLLSTAGNIIKKQLPDELEHMKERYGHSSLKSLILASELFDVGEEKTPKGGKRVLFRLSDLGSTPDYS</sequence>
<dbReference type="InterPro" id="IPR025605">
    <property type="entry name" value="OST-HTH/LOTUS_dom"/>
</dbReference>
<comment type="caution">
    <text evidence="2">The sequence shown here is derived from an EMBL/GenBank/DDBJ whole genome shotgun (WGS) entry which is preliminary data.</text>
</comment>
<accession>A0A3A6UC33</accession>